<evidence type="ECO:0000313" key="2">
    <source>
        <dbReference type="EMBL" id="GIJ27394.1"/>
    </source>
</evidence>
<evidence type="ECO:0008006" key="4">
    <source>
        <dbReference type="Google" id="ProtNLM"/>
    </source>
</evidence>
<evidence type="ECO:0000313" key="3">
    <source>
        <dbReference type="Proteomes" id="UP000653076"/>
    </source>
</evidence>
<reference evidence="2 3" key="1">
    <citation type="submission" date="2021-01" db="EMBL/GenBank/DDBJ databases">
        <title>Whole genome shotgun sequence of Verrucosispora qiuiae NBRC 106684.</title>
        <authorList>
            <person name="Komaki H."/>
            <person name="Tamura T."/>
        </authorList>
    </citation>
    <scope>NUCLEOTIDE SEQUENCE [LARGE SCALE GENOMIC DNA]</scope>
    <source>
        <strain evidence="2 3">NBRC 106684</strain>
    </source>
</reference>
<keyword evidence="1" id="KW-0472">Membrane</keyword>
<proteinExistence type="predicted"/>
<dbReference type="InterPro" id="IPR009091">
    <property type="entry name" value="RCC1/BLIP-II"/>
</dbReference>
<dbReference type="RefSeq" id="WP_204035063.1">
    <property type="nucleotide sequence ID" value="NZ_BOPC01000032.1"/>
</dbReference>
<dbReference type="Pfam" id="PF13540">
    <property type="entry name" value="RCC1_2"/>
    <property type="match status" value="1"/>
</dbReference>
<organism evidence="2 3">
    <name type="scientific">Micromonospora qiuiae</name>
    <dbReference type="NCBI Taxonomy" id="502268"/>
    <lineage>
        <taxon>Bacteria</taxon>
        <taxon>Bacillati</taxon>
        <taxon>Actinomycetota</taxon>
        <taxon>Actinomycetes</taxon>
        <taxon>Micromonosporales</taxon>
        <taxon>Micromonosporaceae</taxon>
        <taxon>Micromonospora</taxon>
    </lineage>
</organism>
<protein>
    <recommendedName>
        <fullName evidence="4">Regulator of chromosome condensation (RCC1) repeat-containing protein</fullName>
    </recommendedName>
</protein>
<comment type="caution">
    <text evidence="2">The sequence shown here is derived from an EMBL/GenBank/DDBJ whole genome shotgun (WGS) entry which is preliminary data.</text>
</comment>
<keyword evidence="1" id="KW-0812">Transmembrane</keyword>
<evidence type="ECO:0000256" key="1">
    <source>
        <dbReference type="SAM" id="Phobius"/>
    </source>
</evidence>
<sequence length="92" mass="9567">MHSVTDGPVYVIGRCTGLLAVLLALVMILPAGVAMAHPRSLLDRVIAVAASSHNLALRADGTVVAWGSGYLGDDGDPNEIRTTPVRVLAPRP</sequence>
<accession>A0ABQ4JB52</accession>
<dbReference type="Gene3D" id="2.130.10.30">
    <property type="entry name" value="Regulator of chromosome condensation 1/beta-lactamase-inhibitor protein II"/>
    <property type="match status" value="1"/>
</dbReference>
<gene>
    <name evidence="2" type="ORF">Vqi01_25560</name>
</gene>
<dbReference type="EMBL" id="BOPC01000032">
    <property type="protein sequence ID" value="GIJ27394.1"/>
    <property type="molecule type" value="Genomic_DNA"/>
</dbReference>
<feature type="transmembrane region" description="Helical" evidence="1">
    <location>
        <begin position="16"/>
        <end position="36"/>
    </location>
</feature>
<dbReference type="SUPFAM" id="SSF50985">
    <property type="entry name" value="RCC1/BLIP-II"/>
    <property type="match status" value="1"/>
</dbReference>
<keyword evidence="1" id="KW-1133">Transmembrane helix</keyword>
<keyword evidence="3" id="KW-1185">Reference proteome</keyword>
<dbReference type="Proteomes" id="UP000653076">
    <property type="component" value="Unassembled WGS sequence"/>
</dbReference>
<name>A0ABQ4JB52_9ACTN</name>